<evidence type="ECO:0000313" key="2">
    <source>
        <dbReference type="Proteomes" id="UP001212602"/>
    </source>
</evidence>
<proteinExistence type="predicted"/>
<gene>
    <name evidence="1" type="ORF">PGB34_03800</name>
</gene>
<organism evidence="1 2">
    <name type="scientific">Xenophilus arseniciresistens</name>
    <dbReference type="NCBI Taxonomy" id="1283306"/>
    <lineage>
        <taxon>Bacteria</taxon>
        <taxon>Pseudomonadati</taxon>
        <taxon>Pseudomonadota</taxon>
        <taxon>Betaproteobacteria</taxon>
        <taxon>Burkholderiales</taxon>
        <taxon>Comamonadaceae</taxon>
        <taxon>Xenophilus</taxon>
    </lineage>
</organism>
<accession>A0AAE3N5X9</accession>
<protein>
    <recommendedName>
        <fullName evidence="3">Group 4 capsule polysaccharide lipoprotein GfcB/YjbF</fullName>
    </recommendedName>
</protein>
<dbReference type="EMBL" id="JAQIPB010000001">
    <property type="protein sequence ID" value="MDA7415478.1"/>
    <property type="molecule type" value="Genomic_DNA"/>
</dbReference>
<evidence type="ECO:0000313" key="1">
    <source>
        <dbReference type="EMBL" id="MDA7415478.1"/>
    </source>
</evidence>
<dbReference type="SUPFAM" id="SSF159270">
    <property type="entry name" value="YmcC-like"/>
    <property type="match status" value="1"/>
</dbReference>
<reference evidence="1" key="1">
    <citation type="submission" date="2023-01" db="EMBL/GenBank/DDBJ databases">
        <title>Xenophilus mangrovi sp. nov., isolated from soil of Mangrove nature reserve.</title>
        <authorList>
            <person name="Xu S."/>
            <person name="Liu Z."/>
            <person name="Xu Y."/>
        </authorList>
    </citation>
    <scope>NUCLEOTIDE SEQUENCE</scope>
    <source>
        <strain evidence="1">YW8</strain>
    </source>
</reference>
<comment type="caution">
    <text evidence="1">The sequence shown here is derived from an EMBL/GenBank/DDBJ whole genome shotgun (WGS) entry which is preliminary data.</text>
</comment>
<dbReference type="AlphaFoldDB" id="A0AAE3N5X9"/>
<name>A0AAE3N5X9_9BURK</name>
<dbReference type="Gene3D" id="2.40.360.10">
    <property type="entry name" value="YmcC-like"/>
    <property type="match status" value="1"/>
</dbReference>
<dbReference type="Proteomes" id="UP001212602">
    <property type="component" value="Unassembled WGS sequence"/>
</dbReference>
<evidence type="ECO:0008006" key="3">
    <source>
        <dbReference type="Google" id="ProtNLM"/>
    </source>
</evidence>
<dbReference type="RefSeq" id="WP_271426730.1">
    <property type="nucleotide sequence ID" value="NZ_JAQIPB010000001.1"/>
</dbReference>
<sequence>MVGCSSGQTQVYGAAKRAFASEGAPAAPLDARYRYLRANIDGRVAFLALGYLDQLPEGATEVWYSGSGEVFRLREGRIVGTTGLRGVRNWQAVRYSALPAWAVPPSSTRPDRPSEITRFTRERDLMPGYRMAVRDDIVQTRIAAPERTQALQVQGAGLQWFEERSSTVPADEALPPSRYAVTVANGRAEVLYSEQCLAANFCLSLERWVPHAAAAAPLPTAAAVDKDS</sequence>
<keyword evidence="2" id="KW-1185">Reference proteome</keyword>
<dbReference type="InterPro" id="IPR023373">
    <property type="entry name" value="YmcC_sf"/>
</dbReference>